<protein>
    <recommendedName>
        <fullName evidence="3">SnoaL-like aldol condensation-catalyzing enzyme</fullName>
    </recommendedName>
</protein>
<gene>
    <name evidence="1" type="ORF">ACFS5N_02520</name>
</gene>
<organism evidence="1 2">
    <name type="scientific">Mucilaginibacter ximonensis</name>
    <dbReference type="NCBI Taxonomy" id="538021"/>
    <lineage>
        <taxon>Bacteria</taxon>
        <taxon>Pseudomonadati</taxon>
        <taxon>Bacteroidota</taxon>
        <taxon>Sphingobacteriia</taxon>
        <taxon>Sphingobacteriales</taxon>
        <taxon>Sphingobacteriaceae</taxon>
        <taxon>Mucilaginibacter</taxon>
    </lineage>
</organism>
<name>A0ABW5Y8G9_9SPHI</name>
<dbReference type="RefSeq" id="WP_377181901.1">
    <property type="nucleotide sequence ID" value="NZ_JBHUPD010000001.1"/>
</dbReference>
<keyword evidence="2" id="KW-1185">Reference proteome</keyword>
<dbReference type="Proteomes" id="UP001597557">
    <property type="component" value="Unassembled WGS sequence"/>
</dbReference>
<proteinExistence type="predicted"/>
<sequence>MATKSNKTIVAGFYKHVIGQRNEALIDTYVSGNYIQHSPSGKDGREGLREMICFLKTLPSSTEQKSPVKLLLADGNLVAGLLHISFMGKQRFVVDLFRIQDGQLAEHWDAVADTTRGDFDGIMIDPTADAKINKQIVQAKYKLESRKIHRIIAEGDVVIVQLEVVENGIQFVRYDILRGIGAEIEKVLSIQQQIPDVMTHNNGML</sequence>
<dbReference type="Gene3D" id="3.10.450.50">
    <property type="match status" value="1"/>
</dbReference>
<reference evidence="2" key="1">
    <citation type="journal article" date="2019" name="Int. J. Syst. Evol. Microbiol.">
        <title>The Global Catalogue of Microorganisms (GCM) 10K type strain sequencing project: providing services to taxonomists for standard genome sequencing and annotation.</title>
        <authorList>
            <consortium name="The Broad Institute Genomics Platform"/>
            <consortium name="The Broad Institute Genome Sequencing Center for Infectious Disease"/>
            <person name="Wu L."/>
            <person name="Ma J."/>
        </authorList>
    </citation>
    <scope>NUCLEOTIDE SEQUENCE [LARGE SCALE GENOMIC DNA]</scope>
    <source>
        <strain evidence="2">KCTC 22437</strain>
    </source>
</reference>
<accession>A0ABW5Y8G9</accession>
<evidence type="ECO:0000313" key="2">
    <source>
        <dbReference type="Proteomes" id="UP001597557"/>
    </source>
</evidence>
<dbReference type="EMBL" id="JBHUPD010000001">
    <property type="protein sequence ID" value="MFD2871325.1"/>
    <property type="molecule type" value="Genomic_DNA"/>
</dbReference>
<dbReference type="SUPFAM" id="SSF54427">
    <property type="entry name" value="NTF2-like"/>
    <property type="match status" value="1"/>
</dbReference>
<dbReference type="InterPro" id="IPR032710">
    <property type="entry name" value="NTF2-like_dom_sf"/>
</dbReference>
<evidence type="ECO:0000313" key="1">
    <source>
        <dbReference type="EMBL" id="MFD2871325.1"/>
    </source>
</evidence>
<comment type="caution">
    <text evidence="1">The sequence shown here is derived from an EMBL/GenBank/DDBJ whole genome shotgun (WGS) entry which is preliminary data.</text>
</comment>
<evidence type="ECO:0008006" key="3">
    <source>
        <dbReference type="Google" id="ProtNLM"/>
    </source>
</evidence>